<organism evidence="1 2">
    <name type="scientific">Desulfitobacterium dehalogenans</name>
    <dbReference type="NCBI Taxonomy" id="36854"/>
    <lineage>
        <taxon>Bacteria</taxon>
        <taxon>Bacillati</taxon>
        <taxon>Bacillota</taxon>
        <taxon>Clostridia</taxon>
        <taxon>Eubacteriales</taxon>
        <taxon>Desulfitobacteriaceae</taxon>
        <taxon>Desulfitobacterium</taxon>
    </lineage>
</organism>
<gene>
    <name evidence="1" type="ORF">GX523_20115</name>
</gene>
<name>A0A7C7D8N1_9FIRM</name>
<dbReference type="EMBL" id="DUTF01000426">
    <property type="protein sequence ID" value="HHY29007.1"/>
    <property type="molecule type" value="Genomic_DNA"/>
</dbReference>
<accession>A0A7C7D8N1</accession>
<reference evidence="1 2" key="1">
    <citation type="journal article" date="2020" name="Biotechnol. Biofuels">
        <title>New insights from the biogas microbiome by comprehensive genome-resolved metagenomics of nearly 1600 species originating from multiple anaerobic digesters.</title>
        <authorList>
            <person name="Campanaro S."/>
            <person name="Treu L."/>
            <person name="Rodriguez-R L.M."/>
            <person name="Kovalovszki A."/>
            <person name="Ziels R.M."/>
            <person name="Maus I."/>
            <person name="Zhu X."/>
            <person name="Kougias P.G."/>
            <person name="Basile A."/>
            <person name="Luo G."/>
            <person name="Schluter A."/>
            <person name="Konstantinidis K.T."/>
            <person name="Angelidaki I."/>
        </authorList>
    </citation>
    <scope>NUCLEOTIDE SEQUENCE [LARGE SCALE GENOMIC DNA]</scope>
    <source>
        <strain evidence="1">AS05jafATM_4</strain>
    </source>
</reference>
<dbReference type="Proteomes" id="UP000553059">
    <property type="component" value="Unassembled WGS sequence"/>
</dbReference>
<sequence>MFQKFECEECAKTFDSYTEAFIHELKCFSLKRKQEVELDKAKKEIFDGTYNCFVKRITSDAKEFIPIQGEYSGRFVHFVFTLELTNGEQVIISDRGIDSGKLVSSQEILAKVYYELDILVSKKFEGTLTDEHGYTYLLDGINIFNILSRMKGKKVRIEIIE</sequence>
<comment type="caution">
    <text evidence="1">The sequence shown here is derived from an EMBL/GenBank/DDBJ whole genome shotgun (WGS) entry which is preliminary data.</text>
</comment>
<proteinExistence type="predicted"/>
<dbReference type="AlphaFoldDB" id="A0A7C7D8N1"/>
<protein>
    <submittedName>
        <fullName evidence="1">Uncharacterized protein</fullName>
    </submittedName>
</protein>
<evidence type="ECO:0000313" key="2">
    <source>
        <dbReference type="Proteomes" id="UP000553059"/>
    </source>
</evidence>
<evidence type="ECO:0000313" key="1">
    <source>
        <dbReference type="EMBL" id="HHY29007.1"/>
    </source>
</evidence>